<proteinExistence type="predicted"/>
<evidence type="ECO:0000256" key="1">
    <source>
        <dbReference type="SAM" id="Phobius"/>
    </source>
</evidence>
<evidence type="ECO:0000313" key="3">
    <source>
        <dbReference type="Proteomes" id="UP001268256"/>
    </source>
</evidence>
<name>A0AAE4FSU8_9CYAN</name>
<dbReference type="EMBL" id="JAVMIP010000007">
    <property type="protein sequence ID" value="MDS3860932.1"/>
    <property type="molecule type" value="Genomic_DNA"/>
</dbReference>
<dbReference type="RefSeq" id="WP_322878192.1">
    <property type="nucleotide sequence ID" value="NZ_JAVMIP010000007.1"/>
</dbReference>
<accession>A0AAE4FSU8</accession>
<comment type="caution">
    <text evidence="2">The sequence shown here is derived from an EMBL/GenBank/DDBJ whole genome shotgun (WGS) entry which is preliminary data.</text>
</comment>
<gene>
    <name evidence="2" type="ORF">RIF25_08910</name>
</gene>
<keyword evidence="3" id="KW-1185">Reference proteome</keyword>
<dbReference type="AlphaFoldDB" id="A0AAE4FSU8"/>
<reference evidence="3" key="1">
    <citation type="submission" date="2023-07" db="EMBL/GenBank/DDBJ databases">
        <authorList>
            <person name="Luz R."/>
            <person name="Cordeiro R."/>
            <person name="Fonseca A."/>
            <person name="Goncalves V."/>
        </authorList>
    </citation>
    <scope>NUCLEOTIDE SEQUENCE [LARGE SCALE GENOMIC DNA]</scope>
    <source>
        <strain evidence="3">BACA0444</strain>
    </source>
</reference>
<feature type="transmembrane region" description="Helical" evidence="1">
    <location>
        <begin position="88"/>
        <end position="114"/>
    </location>
</feature>
<feature type="transmembrane region" description="Helical" evidence="1">
    <location>
        <begin position="134"/>
        <end position="155"/>
    </location>
</feature>
<dbReference type="Proteomes" id="UP001268256">
    <property type="component" value="Unassembled WGS sequence"/>
</dbReference>
<keyword evidence="1" id="KW-1133">Transmembrane helix</keyword>
<keyword evidence="1" id="KW-0472">Membrane</keyword>
<protein>
    <submittedName>
        <fullName evidence="2">Uncharacterized protein</fullName>
    </submittedName>
</protein>
<evidence type="ECO:0000313" key="2">
    <source>
        <dbReference type="EMBL" id="MDS3860932.1"/>
    </source>
</evidence>
<organism evidence="2 3">
    <name type="scientific">Pseudocalidococcus azoricus BACA0444</name>
    <dbReference type="NCBI Taxonomy" id="2918990"/>
    <lineage>
        <taxon>Bacteria</taxon>
        <taxon>Bacillati</taxon>
        <taxon>Cyanobacteriota</taxon>
        <taxon>Cyanophyceae</taxon>
        <taxon>Acaryochloridales</taxon>
        <taxon>Thermosynechococcaceae</taxon>
        <taxon>Pseudocalidococcus</taxon>
        <taxon>Pseudocalidococcus azoricus</taxon>
    </lineage>
</organism>
<sequence>MSSFGNNKVSLHDKSDLRLEEVYTCPVCQHGQISQMVLMEAFSCNFCRHILSVNLERQTVRLEDSSQAFQWQWDGQTWRSLSQQNIPFTYTLAVVAVALILLPPGLVWLGYYIFPPLPDSDWQWFPLAWAGLTLVTHLGLVLGILLNAYPSFAFWRWRLSRPSR</sequence>
<keyword evidence="1" id="KW-0812">Transmembrane</keyword>